<dbReference type="AlphaFoldDB" id="A0AA37LX82"/>
<reference evidence="4 5" key="1">
    <citation type="submission" date="2021-07" db="EMBL/GenBank/DDBJ databases">
        <title>Genome data of Colletotrichum spaethianum.</title>
        <authorList>
            <person name="Utami Y.D."/>
            <person name="Hiruma K."/>
        </authorList>
    </citation>
    <scope>NUCLEOTIDE SEQUENCE [LARGE SCALE GENOMIC DNA]</scope>
    <source>
        <strain evidence="4 5">MAFF 242679</strain>
    </source>
</reference>
<dbReference type="Proteomes" id="UP001055172">
    <property type="component" value="Unassembled WGS sequence"/>
</dbReference>
<keyword evidence="2" id="KW-0597">Phosphoprotein</keyword>
<dbReference type="Pfam" id="PF00109">
    <property type="entry name" value="ketoacyl-synt"/>
    <property type="match status" value="1"/>
</dbReference>
<comment type="caution">
    <text evidence="4">The sequence shown here is derived from an EMBL/GenBank/DDBJ whole genome shotgun (WGS) entry which is preliminary data.</text>
</comment>
<dbReference type="GO" id="GO:0004312">
    <property type="term" value="F:fatty acid synthase activity"/>
    <property type="evidence" value="ECO:0007669"/>
    <property type="project" value="TreeGrafter"/>
</dbReference>
<proteinExistence type="predicted"/>
<evidence type="ECO:0000259" key="3">
    <source>
        <dbReference type="Pfam" id="PF00109"/>
    </source>
</evidence>
<dbReference type="Gene3D" id="3.40.47.10">
    <property type="match status" value="1"/>
</dbReference>
<feature type="domain" description="Beta-ketoacyl synthase-like N-terminal" evidence="3">
    <location>
        <begin position="5"/>
        <end position="96"/>
    </location>
</feature>
<protein>
    <submittedName>
        <fullName evidence="4">Compactin diketide synthase mlcB</fullName>
    </submittedName>
</protein>
<dbReference type="PANTHER" id="PTHR43775">
    <property type="entry name" value="FATTY ACID SYNTHASE"/>
    <property type="match status" value="1"/>
</dbReference>
<name>A0AA37LX82_9PEZI</name>
<dbReference type="GO" id="GO:0044550">
    <property type="term" value="P:secondary metabolite biosynthetic process"/>
    <property type="evidence" value="ECO:0007669"/>
    <property type="project" value="TreeGrafter"/>
</dbReference>
<dbReference type="InterPro" id="IPR050091">
    <property type="entry name" value="PKS_NRPS_Biosynth_Enz"/>
</dbReference>
<gene>
    <name evidence="4" type="ORF">ColLi_10780</name>
</gene>
<evidence type="ECO:0000313" key="5">
    <source>
        <dbReference type="Proteomes" id="UP001055172"/>
    </source>
</evidence>
<evidence type="ECO:0000256" key="2">
    <source>
        <dbReference type="ARBA" id="ARBA00022553"/>
    </source>
</evidence>
<evidence type="ECO:0000256" key="1">
    <source>
        <dbReference type="ARBA" id="ARBA00022450"/>
    </source>
</evidence>
<dbReference type="PANTHER" id="PTHR43775:SF29">
    <property type="entry name" value="ASPERFURANONE POLYKETIDE SYNTHASE AFOG-RELATED"/>
    <property type="match status" value="1"/>
</dbReference>
<sequence length="96" mass="10543">MTTENSIAVIGLSYRDPGVKGKGLREYLSQARSAWTSVPADRYDQSAYYQAGGMKSGVVGTKGAHFIDLPFGFNAAFFNMRADEAKHADPQHRLML</sequence>
<dbReference type="EMBL" id="BPPX01000029">
    <property type="protein sequence ID" value="GJC87942.1"/>
    <property type="molecule type" value="Genomic_DNA"/>
</dbReference>
<keyword evidence="1" id="KW-0596">Phosphopantetheine</keyword>
<keyword evidence="5" id="KW-1185">Reference proteome</keyword>
<dbReference type="InterPro" id="IPR014030">
    <property type="entry name" value="Ketoacyl_synth_N"/>
</dbReference>
<organism evidence="4 5">
    <name type="scientific">Colletotrichum liriopes</name>
    <dbReference type="NCBI Taxonomy" id="708192"/>
    <lineage>
        <taxon>Eukaryota</taxon>
        <taxon>Fungi</taxon>
        <taxon>Dikarya</taxon>
        <taxon>Ascomycota</taxon>
        <taxon>Pezizomycotina</taxon>
        <taxon>Sordariomycetes</taxon>
        <taxon>Hypocreomycetidae</taxon>
        <taxon>Glomerellales</taxon>
        <taxon>Glomerellaceae</taxon>
        <taxon>Colletotrichum</taxon>
        <taxon>Colletotrichum spaethianum species complex</taxon>
    </lineage>
</organism>
<evidence type="ECO:0000313" key="4">
    <source>
        <dbReference type="EMBL" id="GJC87942.1"/>
    </source>
</evidence>
<accession>A0AA37LX82</accession>
<dbReference type="GO" id="GO:0006633">
    <property type="term" value="P:fatty acid biosynthetic process"/>
    <property type="evidence" value="ECO:0007669"/>
    <property type="project" value="TreeGrafter"/>
</dbReference>
<dbReference type="InterPro" id="IPR016039">
    <property type="entry name" value="Thiolase-like"/>
</dbReference>
<dbReference type="SUPFAM" id="SSF53901">
    <property type="entry name" value="Thiolase-like"/>
    <property type="match status" value="1"/>
</dbReference>